<organism evidence="2 3">
    <name type="scientific">Mycena chlorophos</name>
    <name type="common">Agaric fungus</name>
    <name type="synonym">Agaricus chlorophos</name>
    <dbReference type="NCBI Taxonomy" id="658473"/>
    <lineage>
        <taxon>Eukaryota</taxon>
        <taxon>Fungi</taxon>
        <taxon>Dikarya</taxon>
        <taxon>Basidiomycota</taxon>
        <taxon>Agaricomycotina</taxon>
        <taxon>Agaricomycetes</taxon>
        <taxon>Agaricomycetidae</taxon>
        <taxon>Agaricales</taxon>
        <taxon>Marasmiineae</taxon>
        <taxon>Mycenaceae</taxon>
        <taxon>Mycena</taxon>
    </lineage>
</organism>
<reference evidence="2" key="1">
    <citation type="submission" date="2014-09" db="EMBL/GenBank/DDBJ databases">
        <title>Genome sequence of the luminous mushroom Mycena chlorophos for searching fungal bioluminescence genes.</title>
        <authorList>
            <person name="Tanaka Y."/>
            <person name="Kasuga D."/>
            <person name="Oba Y."/>
            <person name="Hase S."/>
            <person name="Sato K."/>
            <person name="Oba Y."/>
            <person name="Sakakibara Y."/>
        </authorList>
    </citation>
    <scope>NUCLEOTIDE SEQUENCE</scope>
</reference>
<evidence type="ECO:0000256" key="1">
    <source>
        <dbReference type="SAM" id="MobiDB-lite"/>
    </source>
</evidence>
<feature type="region of interest" description="Disordered" evidence="1">
    <location>
        <begin position="1"/>
        <end position="37"/>
    </location>
</feature>
<protein>
    <submittedName>
        <fullName evidence="2">Uncharacterized protein</fullName>
    </submittedName>
</protein>
<gene>
    <name evidence="2" type="ORF">MCHLO_10061</name>
</gene>
<keyword evidence="3" id="KW-1185">Reference proteome</keyword>
<sequence>MNTPTLPARIAEKQPRRASTKRSSTAANRPVPGGSIARLICTGTPETLKKTSSSWKHHSLVRRLTNIGRGSP</sequence>
<accession>A0ABQ0LPN7</accession>
<dbReference type="EMBL" id="DF848086">
    <property type="protein sequence ID" value="GAT53061.1"/>
    <property type="molecule type" value="Genomic_DNA"/>
</dbReference>
<evidence type="ECO:0000313" key="2">
    <source>
        <dbReference type="EMBL" id="GAT53061.1"/>
    </source>
</evidence>
<proteinExistence type="predicted"/>
<evidence type="ECO:0000313" key="3">
    <source>
        <dbReference type="Proteomes" id="UP000815677"/>
    </source>
</evidence>
<dbReference type="Proteomes" id="UP000815677">
    <property type="component" value="Unassembled WGS sequence"/>
</dbReference>
<name>A0ABQ0LPN7_MYCCL</name>